<organism evidence="2 3">
    <name type="scientific">Mucilaginibacter auburnensis</name>
    <dbReference type="NCBI Taxonomy" id="1457233"/>
    <lineage>
        <taxon>Bacteria</taxon>
        <taxon>Pseudomonadati</taxon>
        <taxon>Bacteroidota</taxon>
        <taxon>Sphingobacteriia</taxon>
        <taxon>Sphingobacteriales</taxon>
        <taxon>Sphingobacteriaceae</taxon>
        <taxon>Mucilaginibacter</taxon>
    </lineage>
</organism>
<evidence type="ECO:0000313" key="2">
    <source>
        <dbReference type="EMBL" id="PJJ84133.1"/>
    </source>
</evidence>
<dbReference type="AlphaFoldDB" id="A0A2H9VTH9"/>
<gene>
    <name evidence="2" type="ORF">CLV57_1137</name>
</gene>
<reference evidence="2 3" key="1">
    <citation type="submission" date="2017-11" db="EMBL/GenBank/DDBJ databases">
        <title>Genomic Encyclopedia of Archaeal and Bacterial Type Strains, Phase II (KMG-II): From Individual Species to Whole Genera.</title>
        <authorList>
            <person name="Goeker M."/>
        </authorList>
    </citation>
    <scope>NUCLEOTIDE SEQUENCE [LARGE SCALE GENOMIC DNA]</scope>
    <source>
        <strain evidence="2 3">DSM 28175</strain>
    </source>
</reference>
<sequence length="176" mass="19948">MELYSFLLDILKYTVAGIGVVWVAVYLIKPYFDKQEQLQLLEFKKSISNQTLPLKLQAYERMVLFIERINPANMLIRLKAGDYTAAELHALVVSEVRNEYQHNITQQIYVSARTWGIVRQLKNDTIAIISNAAKALPENASGMELGKVVLAHLSQLEADPYDTGLNIIRNDLEAVI</sequence>
<evidence type="ECO:0000313" key="3">
    <source>
        <dbReference type="Proteomes" id="UP000242687"/>
    </source>
</evidence>
<keyword evidence="1" id="KW-0812">Transmembrane</keyword>
<proteinExistence type="predicted"/>
<accession>A0A2H9VTH9</accession>
<dbReference type="OrthoDB" id="1493032at2"/>
<keyword evidence="1" id="KW-0472">Membrane</keyword>
<name>A0A2H9VTH9_9SPHI</name>
<dbReference type="Proteomes" id="UP000242687">
    <property type="component" value="Unassembled WGS sequence"/>
</dbReference>
<feature type="transmembrane region" description="Helical" evidence="1">
    <location>
        <begin position="6"/>
        <end position="28"/>
    </location>
</feature>
<evidence type="ECO:0000256" key="1">
    <source>
        <dbReference type="SAM" id="Phobius"/>
    </source>
</evidence>
<comment type="caution">
    <text evidence="2">The sequence shown here is derived from an EMBL/GenBank/DDBJ whole genome shotgun (WGS) entry which is preliminary data.</text>
</comment>
<keyword evidence="3" id="KW-1185">Reference proteome</keyword>
<keyword evidence="1" id="KW-1133">Transmembrane helix</keyword>
<dbReference type="EMBL" id="PGFJ01000001">
    <property type="protein sequence ID" value="PJJ84133.1"/>
    <property type="molecule type" value="Genomic_DNA"/>
</dbReference>
<dbReference type="Pfam" id="PF25589">
    <property type="entry name" value="DUF7935"/>
    <property type="match status" value="1"/>
</dbReference>
<dbReference type="InterPro" id="IPR057695">
    <property type="entry name" value="DUF7935"/>
</dbReference>
<protein>
    <submittedName>
        <fullName evidence="2">Uncharacterized protein</fullName>
    </submittedName>
</protein>
<dbReference type="RefSeq" id="WP_100340342.1">
    <property type="nucleotide sequence ID" value="NZ_PGFJ01000001.1"/>
</dbReference>